<evidence type="ECO:0000313" key="1">
    <source>
        <dbReference type="EMBL" id="OLR55201.1"/>
    </source>
</evidence>
<evidence type="ECO:0000313" key="2">
    <source>
        <dbReference type="Proteomes" id="UP000187404"/>
    </source>
</evidence>
<dbReference type="OrthoDB" id="2057137at2"/>
<accession>A0A1Q9JGH2</accession>
<sequence length="158" mass="18028">MFSDQVADNIVNNILRQMGATKIKTMPGYINIVTFALSEDFVVQYVYEMKENETIYLQRVTPYEHFIGEPENTDALVAAIKEDLDSYRRAFDSSNFELFLKLADKADKAKKIRERLFLSDKYADQVDLVRVDAALDKVLAALEDAEKNLCDGDKKASE</sequence>
<dbReference type="RefSeq" id="WP_075712198.1">
    <property type="nucleotide sequence ID" value="NZ_MJIE01000001.1"/>
</dbReference>
<dbReference type="STRING" id="1261640.BHK98_03455"/>
<keyword evidence="2" id="KW-1185">Reference proteome</keyword>
<proteinExistence type="predicted"/>
<name>A0A1Q9JGH2_9FIRM</name>
<dbReference type="Proteomes" id="UP000187404">
    <property type="component" value="Unassembled WGS sequence"/>
</dbReference>
<dbReference type="AlphaFoldDB" id="A0A1Q9JGH2"/>
<dbReference type="EMBL" id="MJIE01000001">
    <property type="protein sequence ID" value="OLR55201.1"/>
    <property type="molecule type" value="Genomic_DNA"/>
</dbReference>
<reference evidence="1 2" key="1">
    <citation type="journal article" date="2016" name="Appl. Environ. Microbiol.">
        <title>Function and Phylogeny of Bacterial Butyryl Coenzyme A:Acetate Transferases and Their Diversity in the Proximal Colon of Swine.</title>
        <authorList>
            <person name="Trachsel J."/>
            <person name="Bayles D.O."/>
            <person name="Looft T."/>
            <person name="Levine U.Y."/>
            <person name="Allen H.K."/>
        </authorList>
    </citation>
    <scope>NUCLEOTIDE SEQUENCE [LARGE SCALE GENOMIC DNA]</scope>
    <source>
        <strain evidence="1 2">68-3-10</strain>
    </source>
</reference>
<comment type="caution">
    <text evidence="1">The sequence shown here is derived from an EMBL/GenBank/DDBJ whole genome shotgun (WGS) entry which is preliminary data.</text>
</comment>
<protein>
    <submittedName>
        <fullName evidence="1">Uncharacterized protein</fullName>
    </submittedName>
</protein>
<gene>
    <name evidence="1" type="ORF">BHK98_03455</name>
</gene>
<organism evidence="1 2">
    <name type="scientific">Hornefia porci</name>
    <dbReference type="NCBI Taxonomy" id="2652292"/>
    <lineage>
        <taxon>Bacteria</taxon>
        <taxon>Bacillati</taxon>
        <taxon>Bacillota</taxon>
        <taxon>Clostridia</taxon>
        <taxon>Peptostreptococcales</taxon>
        <taxon>Anaerovoracaceae</taxon>
        <taxon>Hornefia</taxon>
    </lineage>
</organism>